<keyword evidence="7" id="KW-0256">Endoplasmic reticulum</keyword>
<evidence type="ECO:0000256" key="1">
    <source>
        <dbReference type="ARBA" id="ARBA00001971"/>
    </source>
</evidence>
<evidence type="ECO:0000256" key="9">
    <source>
        <dbReference type="ARBA" id="ARBA00023002"/>
    </source>
</evidence>
<name>A0A7R9FT40_9CRUS</name>
<dbReference type="InterPro" id="IPR050476">
    <property type="entry name" value="Insect_CytP450_Detox"/>
</dbReference>
<proteinExistence type="inferred from homology"/>
<keyword evidence="9" id="KW-0560">Oxidoreductase</keyword>
<evidence type="ECO:0000256" key="4">
    <source>
        <dbReference type="ARBA" id="ARBA00010617"/>
    </source>
</evidence>
<keyword evidence="6" id="KW-0479">Metal-binding</keyword>
<dbReference type="PANTHER" id="PTHR24292">
    <property type="entry name" value="CYTOCHROME P450"/>
    <property type="match status" value="1"/>
</dbReference>
<evidence type="ECO:0000256" key="10">
    <source>
        <dbReference type="ARBA" id="ARBA00023004"/>
    </source>
</evidence>
<dbReference type="Gene3D" id="1.10.630.10">
    <property type="entry name" value="Cytochrome P450"/>
    <property type="match status" value="1"/>
</dbReference>
<evidence type="ECO:0008006" key="15">
    <source>
        <dbReference type="Google" id="ProtNLM"/>
    </source>
</evidence>
<dbReference type="InterPro" id="IPR001128">
    <property type="entry name" value="Cyt_P450"/>
</dbReference>
<keyword evidence="10" id="KW-0408">Iron</keyword>
<reference evidence="13" key="1">
    <citation type="submission" date="2020-11" db="EMBL/GenBank/DDBJ databases">
        <authorList>
            <person name="Tran Van P."/>
        </authorList>
    </citation>
    <scope>NUCLEOTIDE SEQUENCE</scope>
</reference>
<dbReference type="PRINTS" id="PR00464">
    <property type="entry name" value="EP450II"/>
</dbReference>
<dbReference type="PANTHER" id="PTHR24292:SF54">
    <property type="entry name" value="CYP9F3-RELATED"/>
    <property type="match status" value="1"/>
</dbReference>
<evidence type="ECO:0000313" key="13">
    <source>
        <dbReference type="EMBL" id="CAD7254107.1"/>
    </source>
</evidence>
<comment type="subcellular location">
    <subcellularLocation>
        <location evidence="3">Endoplasmic reticulum membrane</location>
        <topology evidence="3">Peripheral membrane protein</topology>
    </subcellularLocation>
    <subcellularLocation>
        <location evidence="2">Microsome membrane</location>
        <topology evidence="2">Peripheral membrane protein</topology>
    </subcellularLocation>
</comment>
<sequence>MLNVFAFPGADVVHLEDLKYRRRFGRTWGEYEGCHPILFTTDHDLIKVITVKEFSNFADRRNYDIKQEIFRNNLALLQGEQWKAVRSLLGPGFTGRRMKSAVDTFLESAKTLTQLLKRDGKDGKKGLEITRYLSCFAFDVITSYGFGVEVSSMENAENPFVKNAIRLFTSANFGNPMIVFALAFPKILSFLDLFPPDAHDFFVKAIPDIVKARKDSLDSGLRKDFVDIILQAIKQLEENKEYKRMGITQKLLEEQLMLFFIAGFDTVKTAMSFTSYYLALHPDIQSQVREEILDAIKETDGEVRHDTLSKLPLLDACIAESLRLHPPLNRLERVAKRDFQ</sequence>
<dbReference type="EMBL" id="CAJPEV010007853">
    <property type="protein sequence ID" value="CAG0904965.1"/>
    <property type="molecule type" value="Genomic_DNA"/>
</dbReference>
<evidence type="ECO:0000256" key="5">
    <source>
        <dbReference type="ARBA" id="ARBA00022617"/>
    </source>
</evidence>
<evidence type="ECO:0000256" key="6">
    <source>
        <dbReference type="ARBA" id="ARBA00022723"/>
    </source>
</evidence>
<dbReference type="OrthoDB" id="2789670at2759"/>
<dbReference type="GO" id="GO:0020037">
    <property type="term" value="F:heme binding"/>
    <property type="evidence" value="ECO:0007669"/>
    <property type="project" value="InterPro"/>
</dbReference>
<dbReference type="InterPro" id="IPR036396">
    <property type="entry name" value="Cyt_P450_sf"/>
</dbReference>
<organism evidence="13">
    <name type="scientific">Darwinula stevensoni</name>
    <dbReference type="NCBI Taxonomy" id="69355"/>
    <lineage>
        <taxon>Eukaryota</taxon>
        <taxon>Metazoa</taxon>
        <taxon>Ecdysozoa</taxon>
        <taxon>Arthropoda</taxon>
        <taxon>Crustacea</taxon>
        <taxon>Oligostraca</taxon>
        <taxon>Ostracoda</taxon>
        <taxon>Podocopa</taxon>
        <taxon>Podocopida</taxon>
        <taxon>Darwinulocopina</taxon>
        <taxon>Darwinuloidea</taxon>
        <taxon>Darwinulidae</taxon>
        <taxon>Darwinula</taxon>
    </lineage>
</organism>
<accession>A0A7R9FT40</accession>
<evidence type="ECO:0000256" key="11">
    <source>
        <dbReference type="ARBA" id="ARBA00023033"/>
    </source>
</evidence>
<dbReference type="GO" id="GO:0005506">
    <property type="term" value="F:iron ion binding"/>
    <property type="evidence" value="ECO:0007669"/>
    <property type="project" value="InterPro"/>
</dbReference>
<evidence type="ECO:0000256" key="7">
    <source>
        <dbReference type="ARBA" id="ARBA00022824"/>
    </source>
</evidence>
<dbReference type="SUPFAM" id="SSF48264">
    <property type="entry name" value="Cytochrome P450"/>
    <property type="match status" value="1"/>
</dbReference>
<keyword evidence="12" id="KW-0472">Membrane</keyword>
<evidence type="ECO:0000256" key="2">
    <source>
        <dbReference type="ARBA" id="ARBA00004174"/>
    </source>
</evidence>
<keyword evidence="14" id="KW-1185">Reference proteome</keyword>
<dbReference type="GO" id="GO:0004497">
    <property type="term" value="F:monooxygenase activity"/>
    <property type="evidence" value="ECO:0007669"/>
    <property type="project" value="UniProtKB-KW"/>
</dbReference>
<protein>
    <recommendedName>
        <fullName evidence="15">Cytochrome P450</fullName>
    </recommendedName>
</protein>
<dbReference type="GO" id="GO:0016705">
    <property type="term" value="F:oxidoreductase activity, acting on paired donors, with incorporation or reduction of molecular oxygen"/>
    <property type="evidence" value="ECO:0007669"/>
    <property type="project" value="InterPro"/>
</dbReference>
<evidence type="ECO:0000256" key="8">
    <source>
        <dbReference type="ARBA" id="ARBA00022848"/>
    </source>
</evidence>
<dbReference type="EMBL" id="LR907370">
    <property type="protein sequence ID" value="CAD7254107.1"/>
    <property type="molecule type" value="Genomic_DNA"/>
</dbReference>
<keyword evidence="5" id="KW-0349">Heme</keyword>
<comment type="similarity">
    <text evidence="4">Belongs to the cytochrome P450 family.</text>
</comment>
<gene>
    <name evidence="13" type="ORF">DSTB1V02_LOCUS13853</name>
</gene>
<dbReference type="Pfam" id="PF00067">
    <property type="entry name" value="p450"/>
    <property type="match status" value="1"/>
</dbReference>
<dbReference type="InterPro" id="IPR002402">
    <property type="entry name" value="Cyt_P450_E_grp-II"/>
</dbReference>
<evidence type="ECO:0000313" key="14">
    <source>
        <dbReference type="Proteomes" id="UP000677054"/>
    </source>
</evidence>
<comment type="cofactor">
    <cofactor evidence="1">
        <name>heme</name>
        <dbReference type="ChEBI" id="CHEBI:30413"/>
    </cofactor>
</comment>
<keyword evidence="8" id="KW-0492">Microsome</keyword>
<dbReference type="FunFam" id="1.10.630.10:FF:000182">
    <property type="entry name" value="Cytochrome P450 3A4"/>
    <property type="match status" value="1"/>
</dbReference>
<evidence type="ECO:0000256" key="12">
    <source>
        <dbReference type="ARBA" id="ARBA00023136"/>
    </source>
</evidence>
<dbReference type="Proteomes" id="UP000677054">
    <property type="component" value="Unassembled WGS sequence"/>
</dbReference>
<dbReference type="AlphaFoldDB" id="A0A7R9FT40"/>
<dbReference type="GO" id="GO:0005789">
    <property type="term" value="C:endoplasmic reticulum membrane"/>
    <property type="evidence" value="ECO:0007669"/>
    <property type="project" value="UniProtKB-SubCell"/>
</dbReference>
<evidence type="ECO:0000256" key="3">
    <source>
        <dbReference type="ARBA" id="ARBA00004406"/>
    </source>
</evidence>
<keyword evidence="11" id="KW-0503">Monooxygenase</keyword>